<evidence type="ECO:0000256" key="1">
    <source>
        <dbReference type="ARBA" id="ARBA00010552"/>
    </source>
</evidence>
<comment type="similarity">
    <text evidence="1">Belongs to the RutC family.</text>
</comment>
<dbReference type="InterPro" id="IPR035959">
    <property type="entry name" value="RutC-like_sf"/>
</dbReference>
<dbReference type="GO" id="GO:0019239">
    <property type="term" value="F:deaminase activity"/>
    <property type="evidence" value="ECO:0007669"/>
    <property type="project" value="TreeGrafter"/>
</dbReference>
<protein>
    <recommendedName>
        <fullName evidence="4">RidA family protein</fullName>
    </recommendedName>
</protein>
<dbReference type="GO" id="GO:0005829">
    <property type="term" value="C:cytosol"/>
    <property type="evidence" value="ECO:0007669"/>
    <property type="project" value="TreeGrafter"/>
</dbReference>
<dbReference type="Proteomes" id="UP000256805">
    <property type="component" value="Unassembled WGS sequence"/>
</dbReference>
<accession>A0A375J7S7</accession>
<reference evidence="2 3" key="1">
    <citation type="submission" date="2018-01" db="EMBL/GenBank/DDBJ databases">
        <authorList>
            <person name="Gaut B.S."/>
            <person name="Morton B.R."/>
            <person name="Clegg M.T."/>
            <person name="Duvall M.R."/>
        </authorList>
    </citation>
    <scope>NUCLEOTIDE SEQUENCE [LARGE SCALE GENOMIC DNA]</scope>
    <source>
        <strain evidence="2">Cupriavidus taiwanensis cmp 52</strain>
    </source>
</reference>
<proteinExistence type="inferred from homology"/>
<evidence type="ECO:0000313" key="2">
    <source>
        <dbReference type="EMBL" id="SPS00782.1"/>
    </source>
</evidence>
<sequence>MAGKRNARDGAVRAIQPTTLAAPGGHYSHATVANGLVFVSGQLPLASDGRKLVDASFETQARQALANVEAALIAAGSGIEGLTQVRVYVDNIENWPAFNHIYAAWAGAARPARAVVPTGALHFGLKVEVEAVAVVLHEAVNTEPNG</sequence>
<gene>
    <name evidence="2" type="ORF">CBM2634_B170109</name>
</gene>
<dbReference type="AlphaFoldDB" id="A0A375J7S7"/>
<dbReference type="PANTHER" id="PTHR11803">
    <property type="entry name" value="2-IMINOBUTANOATE/2-IMINOPROPANOATE DEAMINASE RIDA"/>
    <property type="match status" value="1"/>
</dbReference>
<dbReference type="CDD" id="cd00448">
    <property type="entry name" value="YjgF_YER057c_UK114_family"/>
    <property type="match status" value="1"/>
</dbReference>
<dbReference type="PANTHER" id="PTHR11803:SF58">
    <property type="entry name" value="PROTEIN HMF1-RELATED"/>
    <property type="match status" value="1"/>
</dbReference>
<dbReference type="EMBL" id="OVTA01000040">
    <property type="protein sequence ID" value="SPS00782.1"/>
    <property type="molecule type" value="Genomic_DNA"/>
</dbReference>
<dbReference type="RefSeq" id="WP_116385540.1">
    <property type="nucleotide sequence ID" value="NZ_LS483234.1"/>
</dbReference>
<dbReference type="InterPro" id="IPR006175">
    <property type="entry name" value="YjgF/YER057c/UK114"/>
</dbReference>
<dbReference type="Pfam" id="PF01042">
    <property type="entry name" value="Ribonuc_L-PSP"/>
    <property type="match status" value="1"/>
</dbReference>
<dbReference type="Gene3D" id="3.30.1330.40">
    <property type="entry name" value="RutC-like"/>
    <property type="match status" value="1"/>
</dbReference>
<organism evidence="2 3">
    <name type="scientific">Cupriavidus taiwanensis</name>
    <dbReference type="NCBI Taxonomy" id="164546"/>
    <lineage>
        <taxon>Bacteria</taxon>
        <taxon>Pseudomonadati</taxon>
        <taxon>Pseudomonadota</taxon>
        <taxon>Betaproteobacteria</taxon>
        <taxon>Burkholderiales</taxon>
        <taxon>Burkholderiaceae</taxon>
        <taxon>Cupriavidus</taxon>
    </lineage>
</organism>
<evidence type="ECO:0000313" key="3">
    <source>
        <dbReference type="Proteomes" id="UP000256805"/>
    </source>
</evidence>
<dbReference type="SUPFAM" id="SSF55298">
    <property type="entry name" value="YjgF-like"/>
    <property type="match status" value="1"/>
</dbReference>
<evidence type="ECO:0008006" key="4">
    <source>
        <dbReference type="Google" id="ProtNLM"/>
    </source>
</evidence>
<name>A0A375J7S7_9BURK</name>